<evidence type="ECO:0000259" key="2">
    <source>
        <dbReference type="Pfam" id="PF10756"/>
    </source>
</evidence>
<keyword evidence="1" id="KW-1133">Transmembrane helix</keyword>
<evidence type="ECO:0000313" key="4">
    <source>
        <dbReference type="Proteomes" id="UP000237752"/>
    </source>
</evidence>
<dbReference type="AlphaFoldDB" id="A0A2T0ZWF1"/>
<keyword evidence="4" id="KW-1185">Reference proteome</keyword>
<feature type="transmembrane region" description="Helical" evidence="1">
    <location>
        <begin position="22"/>
        <end position="44"/>
    </location>
</feature>
<feature type="domain" description="Low molecular weight protein antigen 6 PH" evidence="2">
    <location>
        <begin position="77"/>
        <end position="146"/>
    </location>
</feature>
<sequence length="164" mass="17731">MTDLDPTFSDEQMELIARPRQLTRIAIIVATICIVAFVAVGIFLKRSELGTTFTTSDQVGIAGIGLVLAAGALLFTRPRVWANSERIRVRNVFTTSTLPWGVIRDVGVSDGSAWGLLDLQDDDQISMLGLQVADGQRSVEAIKKLRRLHAAAVGPAQGETGQDR</sequence>
<gene>
    <name evidence="3" type="ORF">CLV47_11598</name>
</gene>
<dbReference type="EMBL" id="PVUE01000015">
    <property type="protein sequence ID" value="PRZ40670.1"/>
    <property type="molecule type" value="Genomic_DNA"/>
</dbReference>
<keyword evidence="1" id="KW-0472">Membrane</keyword>
<dbReference type="Pfam" id="PF10756">
    <property type="entry name" value="bPH_6"/>
    <property type="match status" value="1"/>
</dbReference>
<dbReference type="RefSeq" id="WP_170111116.1">
    <property type="nucleotide sequence ID" value="NZ_PVUE01000015.1"/>
</dbReference>
<evidence type="ECO:0000313" key="3">
    <source>
        <dbReference type="EMBL" id="PRZ40670.1"/>
    </source>
</evidence>
<reference evidence="3 4" key="1">
    <citation type="submission" date="2018-03" db="EMBL/GenBank/DDBJ databases">
        <title>Genomic Encyclopedia of Archaeal and Bacterial Type Strains, Phase II (KMG-II): from individual species to whole genera.</title>
        <authorList>
            <person name="Goeker M."/>
        </authorList>
    </citation>
    <scope>NUCLEOTIDE SEQUENCE [LARGE SCALE GENOMIC DNA]</scope>
    <source>
        <strain evidence="3 4">DSM 100065</strain>
    </source>
</reference>
<name>A0A2T0ZWF1_9ACTN</name>
<protein>
    <submittedName>
        <fullName evidence="3">PH (Pleckstrin Homology) domain-containing protein</fullName>
    </submittedName>
</protein>
<dbReference type="Proteomes" id="UP000237752">
    <property type="component" value="Unassembled WGS sequence"/>
</dbReference>
<keyword evidence="1" id="KW-0812">Transmembrane</keyword>
<evidence type="ECO:0000256" key="1">
    <source>
        <dbReference type="SAM" id="Phobius"/>
    </source>
</evidence>
<organism evidence="3 4">
    <name type="scientific">Antricoccus suffuscus</name>
    <dbReference type="NCBI Taxonomy" id="1629062"/>
    <lineage>
        <taxon>Bacteria</taxon>
        <taxon>Bacillati</taxon>
        <taxon>Actinomycetota</taxon>
        <taxon>Actinomycetes</taxon>
        <taxon>Geodermatophilales</taxon>
        <taxon>Antricoccaceae</taxon>
        <taxon>Antricoccus</taxon>
    </lineage>
</organism>
<dbReference type="InterPro" id="IPR019692">
    <property type="entry name" value="CFP-6_PH"/>
</dbReference>
<proteinExistence type="predicted"/>
<comment type="caution">
    <text evidence="3">The sequence shown here is derived from an EMBL/GenBank/DDBJ whole genome shotgun (WGS) entry which is preliminary data.</text>
</comment>
<accession>A0A2T0ZWF1</accession>
<feature type="transmembrane region" description="Helical" evidence="1">
    <location>
        <begin position="59"/>
        <end position="76"/>
    </location>
</feature>